<dbReference type="InterPro" id="IPR015797">
    <property type="entry name" value="NUDIX_hydrolase-like_dom_sf"/>
</dbReference>
<keyword evidence="2" id="KW-0378">Hydrolase</keyword>
<dbReference type="CDD" id="cd04688">
    <property type="entry name" value="NUDIX_Hydrolase"/>
    <property type="match status" value="1"/>
</dbReference>
<dbReference type="GO" id="GO:0016787">
    <property type="term" value="F:hydrolase activity"/>
    <property type="evidence" value="ECO:0007669"/>
    <property type="project" value="UniProtKB-KW"/>
</dbReference>
<sequence>MNKQDILFKNEDGVFSYRIGGILIHEGKVLLQQCNEEKDYAIPGGHVSFGETSKDTIVREFKEETGFDVKPERLLWIGEVFFPWDTKPCHQICMYFLITLCDETQIQSASSFFVVDELERQRINLKFSWIPLADLKYIELYPLGTKEKLMNLSDNIEHFVYIENQGSESNG</sequence>
<dbReference type="InterPro" id="IPR020084">
    <property type="entry name" value="NUDIX_hydrolase_CS"/>
</dbReference>
<proteinExistence type="predicted"/>
<dbReference type="EMBL" id="FQXP01000003">
    <property type="protein sequence ID" value="SHH32309.1"/>
    <property type="molecule type" value="Genomic_DNA"/>
</dbReference>
<organism evidence="4 5">
    <name type="scientific">Clostridium collagenovorans DSM 3089</name>
    <dbReference type="NCBI Taxonomy" id="1121306"/>
    <lineage>
        <taxon>Bacteria</taxon>
        <taxon>Bacillati</taxon>
        <taxon>Bacillota</taxon>
        <taxon>Clostridia</taxon>
        <taxon>Eubacteriales</taxon>
        <taxon>Clostridiaceae</taxon>
        <taxon>Clostridium</taxon>
    </lineage>
</organism>
<dbReference type="RefSeq" id="WP_072828678.1">
    <property type="nucleotide sequence ID" value="NZ_FQXP01000003.1"/>
</dbReference>
<name>A0A1M5S1I1_9CLOT</name>
<dbReference type="Proteomes" id="UP000184526">
    <property type="component" value="Unassembled WGS sequence"/>
</dbReference>
<dbReference type="OrthoDB" id="9804442at2"/>
<keyword evidence="5" id="KW-1185">Reference proteome</keyword>
<accession>A0A1M5S1I1</accession>
<dbReference type="InterPro" id="IPR000086">
    <property type="entry name" value="NUDIX_hydrolase_dom"/>
</dbReference>
<dbReference type="SUPFAM" id="SSF55811">
    <property type="entry name" value="Nudix"/>
    <property type="match status" value="1"/>
</dbReference>
<dbReference type="STRING" id="1121306.SAMN02745196_00006"/>
<dbReference type="PROSITE" id="PS51462">
    <property type="entry name" value="NUDIX"/>
    <property type="match status" value="1"/>
</dbReference>
<evidence type="ECO:0000313" key="5">
    <source>
        <dbReference type="Proteomes" id="UP000184526"/>
    </source>
</evidence>
<protein>
    <submittedName>
        <fullName evidence="4">ADP-ribose pyrophosphatase YjhB, NUDIX family</fullName>
    </submittedName>
</protein>
<evidence type="ECO:0000256" key="1">
    <source>
        <dbReference type="ARBA" id="ARBA00001946"/>
    </source>
</evidence>
<dbReference type="Pfam" id="PF00293">
    <property type="entry name" value="NUDIX"/>
    <property type="match status" value="1"/>
</dbReference>
<evidence type="ECO:0000313" key="4">
    <source>
        <dbReference type="EMBL" id="SHH32309.1"/>
    </source>
</evidence>
<dbReference type="Gene3D" id="3.90.79.10">
    <property type="entry name" value="Nucleoside Triphosphate Pyrophosphohydrolase"/>
    <property type="match status" value="1"/>
</dbReference>
<reference evidence="4 5" key="1">
    <citation type="submission" date="2016-11" db="EMBL/GenBank/DDBJ databases">
        <authorList>
            <person name="Jaros S."/>
            <person name="Januszkiewicz K."/>
            <person name="Wedrychowicz H."/>
        </authorList>
    </citation>
    <scope>NUCLEOTIDE SEQUENCE [LARGE SCALE GENOMIC DNA]</scope>
    <source>
        <strain evidence="4 5">DSM 3089</strain>
    </source>
</reference>
<dbReference type="PROSITE" id="PS00893">
    <property type="entry name" value="NUDIX_BOX"/>
    <property type="match status" value="1"/>
</dbReference>
<evidence type="ECO:0000256" key="2">
    <source>
        <dbReference type="ARBA" id="ARBA00022801"/>
    </source>
</evidence>
<dbReference type="AlphaFoldDB" id="A0A1M5S1I1"/>
<evidence type="ECO:0000259" key="3">
    <source>
        <dbReference type="PROSITE" id="PS51462"/>
    </source>
</evidence>
<dbReference type="PANTHER" id="PTHR43046">
    <property type="entry name" value="GDP-MANNOSE MANNOSYL HYDROLASE"/>
    <property type="match status" value="1"/>
</dbReference>
<comment type="cofactor">
    <cofactor evidence="1">
        <name>Mg(2+)</name>
        <dbReference type="ChEBI" id="CHEBI:18420"/>
    </cofactor>
</comment>
<feature type="domain" description="Nudix hydrolase" evidence="3">
    <location>
        <begin position="9"/>
        <end position="154"/>
    </location>
</feature>
<dbReference type="PANTHER" id="PTHR43046:SF14">
    <property type="entry name" value="MUTT_NUDIX FAMILY PROTEIN"/>
    <property type="match status" value="1"/>
</dbReference>
<gene>
    <name evidence="4" type="ORF">SAMN02745196_00006</name>
</gene>